<proteinExistence type="predicted"/>
<dbReference type="CDD" id="cd00167">
    <property type="entry name" value="SANT"/>
    <property type="match status" value="2"/>
</dbReference>
<dbReference type="FunFam" id="1.10.10.60:FF:000011">
    <property type="entry name" value="Myb transcription factor"/>
    <property type="match status" value="1"/>
</dbReference>
<evidence type="ECO:0000256" key="2">
    <source>
        <dbReference type="ARBA" id="ARBA00022737"/>
    </source>
</evidence>
<dbReference type="Proteomes" id="UP001345219">
    <property type="component" value="Chromosome 8"/>
</dbReference>
<dbReference type="InterPro" id="IPR044676">
    <property type="entry name" value="EOBI/EOBII-like_plant"/>
</dbReference>
<dbReference type="SMART" id="SM00717">
    <property type="entry name" value="SANT"/>
    <property type="match status" value="2"/>
</dbReference>
<dbReference type="EMBL" id="JAXIOK010000014">
    <property type="protein sequence ID" value="KAK4754880.1"/>
    <property type="molecule type" value="Genomic_DNA"/>
</dbReference>
<evidence type="ECO:0000256" key="5">
    <source>
        <dbReference type="ARBA" id="ARBA00023163"/>
    </source>
</evidence>
<evidence type="ECO:0000259" key="9">
    <source>
        <dbReference type="PROSITE" id="PS51294"/>
    </source>
</evidence>
<keyword evidence="3" id="KW-0805">Transcription regulation</keyword>
<dbReference type="GO" id="GO:0003700">
    <property type="term" value="F:DNA-binding transcription factor activity"/>
    <property type="evidence" value="ECO:0007669"/>
    <property type="project" value="InterPro"/>
</dbReference>
<gene>
    <name evidence="10" type="ORF">SAY87_008637</name>
</gene>
<dbReference type="GO" id="GO:0043565">
    <property type="term" value="F:sequence-specific DNA binding"/>
    <property type="evidence" value="ECO:0007669"/>
    <property type="project" value="InterPro"/>
</dbReference>
<dbReference type="GO" id="GO:0009740">
    <property type="term" value="P:gibberellic acid mediated signaling pathway"/>
    <property type="evidence" value="ECO:0007669"/>
    <property type="project" value="UniProtKB-ARBA"/>
</dbReference>
<evidence type="ECO:0000256" key="1">
    <source>
        <dbReference type="ARBA" id="ARBA00004123"/>
    </source>
</evidence>
<dbReference type="Pfam" id="PF00249">
    <property type="entry name" value="Myb_DNA-binding"/>
    <property type="match status" value="2"/>
</dbReference>
<feature type="domain" description="Myb-like" evidence="8">
    <location>
        <begin position="10"/>
        <end position="62"/>
    </location>
</feature>
<comment type="subunit">
    <text evidence="7">Interacts (via N-terminus) with TIFY10A/JAZ1, TIFY5A/JAZ8 AND TIFY3A/JAZ11.</text>
</comment>
<dbReference type="GO" id="GO:0005634">
    <property type="term" value="C:nucleus"/>
    <property type="evidence" value="ECO:0007669"/>
    <property type="project" value="UniProtKB-SubCell"/>
</dbReference>
<keyword evidence="5" id="KW-0804">Transcription</keyword>
<evidence type="ECO:0000256" key="4">
    <source>
        <dbReference type="ARBA" id="ARBA00023125"/>
    </source>
</evidence>
<sequence length="228" mass="26030">MDKKPCSPPDPEVRKGPWTMEEDLILINYIANHGEGVWNSLAKAAGLKRTGKSCRLRWLNYLRPDVRRGNITPEEQLLIMELHAKWGNRWSKIAKHLPGRTDNEIKNFWRTRIQKHIKKPETFPGHQFGTDQVSINHYHQQAAGARQMCGGMAPDMIEAYSPSTSTSQMCSMRDIIDAYSPPSTIPPNHHLHHAEALQAPPNTMNMESNAETYWGLEDIWPMQLLNGD</sequence>
<evidence type="ECO:0000256" key="3">
    <source>
        <dbReference type="ARBA" id="ARBA00023015"/>
    </source>
</evidence>
<evidence type="ECO:0000313" key="10">
    <source>
        <dbReference type="EMBL" id="KAK4754880.1"/>
    </source>
</evidence>
<dbReference type="PANTHER" id="PTHR45675">
    <property type="entry name" value="MYB TRANSCRIPTION FACTOR-RELATED-RELATED"/>
    <property type="match status" value="1"/>
</dbReference>
<feature type="domain" description="Myb-like" evidence="8">
    <location>
        <begin position="63"/>
        <end position="113"/>
    </location>
</feature>
<evidence type="ECO:0000256" key="6">
    <source>
        <dbReference type="ARBA" id="ARBA00023242"/>
    </source>
</evidence>
<evidence type="ECO:0000259" key="8">
    <source>
        <dbReference type="PROSITE" id="PS50090"/>
    </source>
</evidence>
<accession>A0AAN7Q131</accession>
<dbReference type="PANTHER" id="PTHR45675:SF44">
    <property type="entry name" value="TRANSCRIPTION FACTOR MYB24"/>
    <property type="match status" value="1"/>
</dbReference>
<dbReference type="InterPro" id="IPR001005">
    <property type="entry name" value="SANT/Myb"/>
</dbReference>
<dbReference type="InterPro" id="IPR009057">
    <property type="entry name" value="Homeodomain-like_sf"/>
</dbReference>
<name>A0AAN7Q131_9MYRT</name>
<dbReference type="FunFam" id="1.10.10.60:FF:000358">
    <property type="entry name" value="Myb-related protein 305"/>
    <property type="match status" value="1"/>
</dbReference>
<comment type="subcellular location">
    <subcellularLocation>
        <location evidence="1">Nucleus</location>
    </subcellularLocation>
</comment>
<dbReference type="AlphaFoldDB" id="A0AAN7Q131"/>
<dbReference type="GO" id="GO:0009867">
    <property type="term" value="P:jasmonic acid mediated signaling pathway"/>
    <property type="evidence" value="ECO:0007669"/>
    <property type="project" value="UniProtKB-ARBA"/>
</dbReference>
<dbReference type="PROSITE" id="PS51294">
    <property type="entry name" value="HTH_MYB"/>
    <property type="match status" value="2"/>
</dbReference>
<dbReference type="InterPro" id="IPR017930">
    <property type="entry name" value="Myb_dom"/>
</dbReference>
<feature type="domain" description="HTH myb-type" evidence="9">
    <location>
        <begin position="63"/>
        <end position="117"/>
    </location>
</feature>
<keyword evidence="11" id="KW-1185">Reference proteome</keyword>
<feature type="domain" description="HTH myb-type" evidence="9">
    <location>
        <begin position="10"/>
        <end position="62"/>
    </location>
</feature>
<dbReference type="GO" id="GO:1990841">
    <property type="term" value="F:promoter-specific chromatin binding"/>
    <property type="evidence" value="ECO:0007669"/>
    <property type="project" value="UniProtKB-ARBA"/>
</dbReference>
<reference evidence="10 11" key="1">
    <citation type="journal article" date="2023" name="Hortic Res">
        <title>Pangenome of water caltrop reveals structural variations and asymmetric subgenome divergence after allopolyploidization.</title>
        <authorList>
            <person name="Zhang X."/>
            <person name="Chen Y."/>
            <person name="Wang L."/>
            <person name="Yuan Y."/>
            <person name="Fang M."/>
            <person name="Shi L."/>
            <person name="Lu R."/>
            <person name="Comes H.P."/>
            <person name="Ma Y."/>
            <person name="Chen Y."/>
            <person name="Huang G."/>
            <person name="Zhou Y."/>
            <person name="Zheng Z."/>
            <person name="Qiu Y."/>
        </authorList>
    </citation>
    <scope>NUCLEOTIDE SEQUENCE [LARGE SCALE GENOMIC DNA]</scope>
    <source>
        <tissue evidence="10">Roots</tissue>
    </source>
</reference>
<evidence type="ECO:0000256" key="7">
    <source>
        <dbReference type="ARBA" id="ARBA00065410"/>
    </source>
</evidence>
<keyword evidence="2" id="KW-0677">Repeat</keyword>
<evidence type="ECO:0000313" key="11">
    <source>
        <dbReference type="Proteomes" id="UP001345219"/>
    </source>
</evidence>
<organism evidence="10 11">
    <name type="scientific">Trapa incisa</name>
    <dbReference type="NCBI Taxonomy" id="236973"/>
    <lineage>
        <taxon>Eukaryota</taxon>
        <taxon>Viridiplantae</taxon>
        <taxon>Streptophyta</taxon>
        <taxon>Embryophyta</taxon>
        <taxon>Tracheophyta</taxon>
        <taxon>Spermatophyta</taxon>
        <taxon>Magnoliopsida</taxon>
        <taxon>eudicotyledons</taxon>
        <taxon>Gunneridae</taxon>
        <taxon>Pentapetalae</taxon>
        <taxon>rosids</taxon>
        <taxon>malvids</taxon>
        <taxon>Myrtales</taxon>
        <taxon>Lythraceae</taxon>
        <taxon>Trapa</taxon>
    </lineage>
</organism>
<protein>
    <submittedName>
        <fullName evidence="10">Uncharacterized protein</fullName>
    </submittedName>
</protein>
<keyword evidence="4" id="KW-0238">DNA-binding</keyword>
<dbReference type="PROSITE" id="PS50090">
    <property type="entry name" value="MYB_LIKE"/>
    <property type="match status" value="2"/>
</dbReference>
<keyword evidence="6" id="KW-0539">Nucleus</keyword>
<dbReference type="GO" id="GO:0080086">
    <property type="term" value="P:stamen filament development"/>
    <property type="evidence" value="ECO:0007669"/>
    <property type="project" value="UniProtKB-ARBA"/>
</dbReference>
<dbReference type="Gene3D" id="1.10.10.60">
    <property type="entry name" value="Homeodomain-like"/>
    <property type="match status" value="2"/>
</dbReference>
<comment type="caution">
    <text evidence="10">The sequence shown here is derived from an EMBL/GenBank/DDBJ whole genome shotgun (WGS) entry which is preliminary data.</text>
</comment>
<dbReference type="SUPFAM" id="SSF46689">
    <property type="entry name" value="Homeodomain-like"/>
    <property type="match status" value="1"/>
</dbReference>